<name>A0A9D1GWM3_9ACTN</name>
<accession>A0A9D1GWM3</accession>
<dbReference type="EMBL" id="DVLP01000070">
    <property type="protein sequence ID" value="HIT74413.1"/>
    <property type="molecule type" value="Genomic_DNA"/>
</dbReference>
<dbReference type="Proteomes" id="UP000886842">
    <property type="component" value="Unassembled WGS sequence"/>
</dbReference>
<dbReference type="AlphaFoldDB" id="A0A9D1GWM3"/>
<protein>
    <recommendedName>
        <fullName evidence="3">HNH domain-containing protein</fullName>
    </recommendedName>
</protein>
<comment type="caution">
    <text evidence="1">The sequence shown here is derived from an EMBL/GenBank/DDBJ whole genome shotgun (WGS) entry which is preliminary data.</text>
</comment>
<reference evidence="1" key="2">
    <citation type="journal article" date="2021" name="PeerJ">
        <title>Extensive microbial diversity within the chicken gut microbiome revealed by metagenomics and culture.</title>
        <authorList>
            <person name="Gilroy R."/>
            <person name="Ravi A."/>
            <person name="Getino M."/>
            <person name="Pursley I."/>
            <person name="Horton D.L."/>
            <person name="Alikhan N.F."/>
            <person name="Baker D."/>
            <person name="Gharbi K."/>
            <person name="Hall N."/>
            <person name="Watson M."/>
            <person name="Adriaenssens E.M."/>
            <person name="Foster-Nyarko E."/>
            <person name="Jarju S."/>
            <person name="Secka A."/>
            <person name="Antonio M."/>
            <person name="Oren A."/>
            <person name="Chaudhuri R.R."/>
            <person name="La Ragione R."/>
            <person name="Hildebrand F."/>
            <person name="Pallen M.J."/>
        </authorList>
    </citation>
    <scope>NUCLEOTIDE SEQUENCE</scope>
    <source>
        <strain evidence="1">ChiGjej1B1-24693</strain>
    </source>
</reference>
<gene>
    <name evidence="1" type="ORF">IAA98_02385</name>
</gene>
<proteinExistence type="predicted"/>
<evidence type="ECO:0008006" key="3">
    <source>
        <dbReference type="Google" id="ProtNLM"/>
    </source>
</evidence>
<organism evidence="1 2">
    <name type="scientific">Candidatus Avipropionibacterium avicola</name>
    <dbReference type="NCBI Taxonomy" id="2840701"/>
    <lineage>
        <taxon>Bacteria</taxon>
        <taxon>Bacillati</taxon>
        <taxon>Actinomycetota</taxon>
        <taxon>Actinomycetes</taxon>
        <taxon>Propionibacteriales</taxon>
        <taxon>Propionibacteriaceae</taxon>
        <taxon>Propionibacteriaceae incertae sedis</taxon>
        <taxon>Candidatus Avipropionibacterium</taxon>
    </lineage>
</organism>
<evidence type="ECO:0000313" key="2">
    <source>
        <dbReference type="Proteomes" id="UP000886842"/>
    </source>
</evidence>
<sequence length="61" mass="7217">MDGGSTDVDNLTLVCHYHHHNFERLGWACRMIDGTPWWIPPKGKDTNQTPLQHLRFQRMRT</sequence>
<reference evidence="1" key="1">
    <citation type="submission" date="2020-10" db="EMBL/GenBank/DDBJ databases">
        <authorList>
            <person name="Gilroy R."/>
        </authorList>
    </citation>
    <scope>NUCLEOTIDE SEQUENCE</scope>
    <source>
        <strain evidence="1">ChiGjej1B1-24693</strain>
    </source>
</reference>
<evidence type="ECO:0000313" key="1">
    <source>
        <dbReference type="EMBL" id="HIT74413.1"/>
    </source>
</evidence>